<feature type="compositionally biased region" description="Polar residues" evidence="2">
    <location>
        <begin position="103"/>
        <end position="121"/>
    </location>
</feature>
<evidence type="ECO:0000313" key="4">
    <source>
        <dbReference type="Proteomes" id="UP001470230"/>
    </source>
</evidence>
<feature type="compositionally biased region" description="Basic and acidic residues" evidence="2">
    <location>
        <begin position="93"/>
        <end position="102"/>
    </location>
</feature>
<feature type="compositionally biased region" description="Polar residues" evidence="2">
    <location>
        <begin position="1"/>
        <end position="11"/>
    </location>
</feature>
<dbReference type="Proteomes" id="UP001470230">
    <property type="component" value="Unassembled WGS sequence"/>
</dbReference>
<protein>
    <recommendedName>
        <fullName evidence="5">DUF4201 domain-containing protein</fullName>
    </recommendedName>
</protein>
<feature type="compositionally biased region" description="Basic and acidic residues" evidence="2">
    <location>
        <begin position="12"/>
        <end position="39"/>
    </location>
</feature>
<dbReference type="PANTHER" id="PTHR47026:SF2">
    <property type="entry name" value="FLAGELLAR ASSOCIATED PROTEIN"/>
    <property type="match status" value="1"/>
</dbReference>
<evidence type="ECO:0000256" key="2">
    <source>
        <dbReference type="SAM" id="MobiDB-lite"/>
    </source>
</evidence>
<dbReference type="PANTHER" id="PTHR47026">
    <property type="entry name" value="PIGMENTOSA GTPASE REGULATOR-LIKE PROTEIN, PUTATIVE-RELATED"/>
    <property type="match status" value="1"/>
</dbReference>
<keyword evidence="1" id="KW-0175">Coiled coil</keyword>
<comment type="caution">
    <text evidence="3">The sequence shown here is derived from an EMBL/GenBank/DDBJ whole genome shotgun (WGS) entry which is preliminary data.</text>
</comment>
<feature type="compositionally biased region" description="Polar residues" evidence="2">
    <location>
        <begin position="40"/>
        <end position="51"/>
    </location>
</feature>
<evidence type="ECO:0000256" key="1">
    <source>
        <dbReference type="SAM" id="Coils"/>
    </source>
</evidence>
<dbReference type="EMBL" id="JAPFFF010000003">
    <property type="protein sequence ID" value="KAK8895584.1"/>
    <property type="molecule type" value="Genomic_DNA"/>
</dbReference>
<feature type="region of interest" description="Disordered" evidence="2">
    <location>
        <begin position="1"/>
        <end position="191"/>
    </location>
</feature>
<organism evidence="3 4">
    <name type="scientific">Tritrichomonas musculus</name>
    <dbReference type="NCBI Taxonomy" id="1915356"/>
    <lineage>
        <taxon>Eukaryota</taxon>
        <taxon>Metamonada</taxon>
        <taxon>Parabasalia</taxon>
        <taxon>Tritrichomonadida</taxon>
        <taxon>Tritrichomonadidae</taxon>
        <taxon>Tritrichomonas</taxon>
    </lineage>
</organism>
<feature type="compositionally biased region" description="Polar residues" evidence="2">
    <location>
        <begin position="134"/>
        <end position="145"/>
    </location>
</feature>
<feature type="compositionally biased region" description="Basic and acidic residues" evidence="2">
    <location>
        <begin position="122"/>
        <end position="133"/>
    </location>
</feature>
<feature type="coiled-coil region" evidence="1">
    <location>
        <begin position="420"/>
        <end position="447"/>
    </location>
</feature>
<feature type="compositionally biased region" description="Low complexity" evidence="2">
    <location>
        <begin position="52"/>
        <end position="63"/>
    </location>
</feature>
<evidence type="ECO:0008006" key="5">
    <source>
        <dbReference type="Google" id="ProtNLM"/>
    </source>
</evidence>
<accession>A0ABR2KWV3</accession>
<name>A0ABR2KWV3_9EUKA</name>
<keyword evidence="4" id="KW-1185">Reference proteome</keyword>
<evidence type="ECO:0000313" key="3">
    <source>
        <dbReference type="EMBL" id="KAK8895584.1"/>
    </source>
</evidence>
<reference evidence="3 4" key="1">
    <citation type="submission" date="2024-04" db="EMBL/GenBank/DDBJ databases">
        <title>Tritrichomonas musculus Genome.</title>
        <authorList>
            <person name="Alves-Ferreira E."/>
            <person name="Grigg M."/>
            <person name="Lorenzi H."/>
            <person name="Galac M."/>
        </authorList>
    </citation>
    <scope>NUCLEOTIDE SEQUENCE [LARGE SCALE GENOMIC DNA]</scope>
    <source>
        <strain evidence="3 4">EAF2021</strain>
    </source>
</reference>
<proteinExistence type="predicted"/>
<gene>
    <name evidence="3" type="ORF">M9Y10_024054</name>
</gene>
<sequence>MNQESDGQKSGNLDKEIIEKSSEQSDLNKNENKINDHSEISSSSVDQSFDINTNNNETKNSTKQLEPLSVSVPKKNEITSSNSNGDNIRVHKPYKDQSKDSSPRSNNASNKKSEDINSASNSKEEQKQGKMQDKLSNSSRVITTIDSERPPSGYSEYSFSYEYSDDEIEKSSYHSQTQSSQKARRKKKVQPRYNKYIPPTVNISTEELEILKKKAINLEPLEDLDDDTYEVLVLSLAEDRKNYAISNDFQQSELLNSAIDHVTEAQLEQRKYILQQKTYEQYKEQMINVQSELELYDAETEQKLMKLYETIDIQRKNLQQLHDRQIQLLNDQWTSKKKERQYNHASPRLLFLRKQFQQLKQQCRFKEAAEVKTQITNMEKKEEYEAMRAMQHNFDESMNKTLKKQNEELALFESRSKLQIKKLKQEREKERSSIDNKESKLKNMEENIGNPEKLWNRAQMKRTVDISKGKMKDAKVSPKISAKEFNQKEETTIKLPKLKIRKKITRPAL</sequence>